<sequence length="84" mass="9251">MRFRMGYCVDFLADNCNCGVGCKCSRCKCKTNLRYCLKPLDVTIPPFTFSAPGSCCRCCPIGCSKCALRCVCREPKADHCTCCA</sequence>
<comment type="function">
    <text evidence="1">Metallothioneins have a high content of cysteine residues that bind various heavy metals.</text>
</comment>
<evidence type="ECO:0000256" key="1">
    <source>
        <dbReference type="RuleBase" id="RU000621"/>
    </source>
</evidence>
<dbReference type="AlphaFoldDB" id="A0A8C4NAF9"/>
<dbReference type="Pfam" id="PF00131">
    <property type="entry name" value="Metallothio"/>
    <property type="match status" value="1"/>
</dbReference>
<keyword evidence="1" id="KW-0479">Metal-binding</keyword>
<dbReference type="GO" id="GO:0046872">
    <property type="term" value="F:metal ion binding"/>
    <property type="evidence" value="ECO:0007669"/>
    <property type="project" value="UniProtKB-KW"/>
</dbReference>
<proteinExistence type="inferred from homology"/>
<dbReference type="InterPro" id="IPR000006">
    <property type="entry name" value="Metalthion_vert"/>
</dbReference>
<accession>A0A8C4NAF9</accession>
<keyword evidence="3" id="KW-1185">Reference proteome</keyword>
<dbReference type="OMA" id="DSCTCAN"/>
<dbReference type="Ensembl" id="ENSEBUT00000003554.1">
    <property type="protein sequence ID" value="ENSEBUP00000003190.1"/>
    <property type="gene ID" value="ENSEBUG00000002335.1"/>
</dbReference>
<dbReference type="InterPro" id="IPR023587">
    <property type="entry name" value="Metalthion_dom_sf_vert"/>
</dbReference>
<reference evidence="2" key="2">
    <citation type="submission" date="2025-09" db="UniProtKB">
        <authorList>
            <consortium name="Ensembl"/>
        </authorList>
    </citation>
    <scope>IDENTIFICATION</scope>
</reference>
<comment type="similarity">
    <text evidence="1">Belongs to the metallothionein superfamily. Type 1 family.</text>
</comment>
<reference evidence="2" key="1">
    <citation type="submission" date="2025-08" db="UniProtKB">
        <authorList>
            <consortium name="Ensembl"/>
        </authorList>
    </citation>
    <scope>IDENTIFICATION</scope>
</reference>
<organism evidence="2 3">
    <name type="scientific">Eptatretus burgeri</name>
    <name type="common">Inshore hagfish</name>
    <dbReference type="NCBI Taxonomy" id="7764"/>
    <lineage>
        <taxon>Eukaryota</taxon>
        <taxon>Metazoa</taxon>
        <taxon>Chordata</taxon>
        <taxon>Craniata</taxon>
        <taxon>Vertebrata</taxon>
        <taxon>Cyclostomata</taxon>
        <taxon>Myxini</taxon>
        <taxon>Myxiniformes</taxon>
        <taxon>Myxinidae</taxon>
        <taxon>Eptatretinae</taxon>
        <taxon>Eptatretus</taxon>
    </lineage>
</organism>
<evidence type="ECO:0000313" key="2">
    <source>
        <dbReference type="Ensembl" id="ENSEBUP00000003190.1"/>
    </source>
</evidence>
<dbReference type="Proteomes" id="UP000694388">
    <property type="component" value="Unplaced"/>
</dbReference>
<protein>
    <recommendedName>
        <fullName evidence="1">Metallothionein</fullName>
    </recommendedName>
</protein>
<name>A0A8C4NAF9_EPTBU</name>
<keyword evidence="1" id="KW-0480">Metal-thiolate cluster</keyword>
<dbReference type="Gene3D" id="4.10.10.10">
    <property type="entry name" value="Metallothionein Isoform II"/>
    <property type="match status" value="1"/>
</dbReference>
<evidence type="ECO:0000313" key="3">
    <source>
        <dbReference type="Proteomes" id="UP000694388"/>
    </source>
</evidence>